<name>A0A919RN80_9ACTN</name>
<dbReference type="InterPro" id="IPR003709">
    <property type="entry name" value="VanY-like_core_dom"/>
</dbReference>
<dbReference type="InterPro" id="IPR052179">
    <property type="entry name" value="DD-CPase-like"/>
</dbReference>
<dbReference type="AlphaFoldDB" id="A0A919RN80"/>
<dbReference type="Proteomes" id="UP000606172">
    <property type="component" value="Unassembled WGS sequence"/>
</dbReference>
<reference evidence="3" key="1">
    <citation type="submission" date="2021-01" db="EMBL/GenBank/DDBJ databases">
        <title>Whole genome shotgun sequence of Sinosporangium siamense NBRC 109515.</title>
        <authorList>
            <person name="Komaki H."/>
            <person name="Tamura T."/>
        </authorList>
    </citation>
    <scope>NUCLEOTIDE SEQUENCE</scope>
    <source>
        <strain evidence="3">NBRC 109515</strain>
    </source>
</reference>
<sequence>MLTGCAVLPEQSADAVRRDPAPRTADTPKGGLTPGTRKAYHRAAKAAAAAGHTLHITSGYRTAEQQRSEFRQAVRKYGSAAKAREYVLPPEKSAHVKGLAIDVGPEPAARWLESTNGRYGLCRIYANEWWHFEFSYRYARERRCPDLKPDATAAG</sequence>
<evidence type="ECO:0000256" key="1">
    <source>
        <dbReference type="SAM" id="MobiDB-lite"/>
    </source>
</evidence>
<dbReference type="GO" id="GO:0006508">
    <property type="term" value="P:proteolysis"/>
    <property type="evidence" value="ECO:0007669"/>
    <property type="project" value="InterPro"/>
</dbReference>
<evidence type="ECO:0000259" key="2">
    <source>
        <dbReference type="Pfam" id="PF02557"/>
    </source>
</evidence>
<proteinExistence type="predicted"/>
<dbReference type="Gene3D" id="3.30.1380.10">
    <property type="match status" value="1"/>
</dbReference>
<keyword evidence="3" id="KW-0645">Protease</keyword>
<dbReference type="GO" id="GO:0004180">
    <property type="term" value="F:carboxypeptidase activity"/>
    <property type="evidence" value="ECO:0007669"/>
    <property type="project" value="UniProtKB-KW"/>
</dbReference>
<dbReference type="InterPro" id="IPR009045">
    <property type="entry name" value="Zn_M74/Hedgehog-like"/>
</dbReference>
<feature type="region of interest" description="Disordered" evidence="1">
    <location>
        <begin position="1"/>
        <end position="35"/>
    </location>
</feature>
<protein>
    <submittedName>
        <fullName evidence="3">D-alanyl-D-alanine carboxypeptidase</fullName>
    </submittedName>
</protein>
<dbReference type="SUPFAM" id="SSF55166">
    <property type="entry name" value="Hedgehog/DD-peptidase"/>
    <property type="match status" value="1"/>
</dbReference>
<accession>A0A919RN80</accession>
<evidence type="ECO:0000313" key="4">
    <source>
        <dbReference type="Proteomes" id="UP000606172"/>
    </source>
</evidence>
<dbReference type="Pfam" id="PF02557">
    <property type="entry name" value="VanY"/>
    <property type="match status" value="1"/>
</dbReference>
<dbReference type="PANTHER" id="PTHR34385">
    <property type="entry name" value="D-ALANYL-D-ALANINE CARBOXYPEPTIDASE"/>
    <property type="match status" value="1"/>
</dbReference>
<gene>
    <name evidence="3" type="ORF">Ssi02_61910</name>
</gene>
<keyword evidence="4" id="KW-1185">Reference proteome</keyword>
<keyword evidence="3" id="KW-0121">Carboxypeptidase</keyword>
<keyword evidence="3" id="KW-0378">Hydrolase</keyword>
<feature type="domain" description="D-alanyl-D-alanine carboxypeptidase-like core" evidence="2">
    <location>
        <begin position="34"/>
        <end position="142"/>
    </location>
</feature>
<evidence type="ECO:0000313" key="3">
    <source>
        <dbReference type="EMBL" id="GII95960.1"/>
    </source>
</evidence>
<dbReference type="PANTHER" id="PTHR34385:SF1">
    <property type="entry name" value="PEPTIDOGLYCAN L-ALANYL-D-GLUTAMATE ENDOPEPTIDASE CWLK"/>
    <property type="match status" value="1"/>
</dbReference>
<dbReference type="EMBL" id="BOOW01000041">
    <property type="protein sequence ID" value="GII95960.1"/>
    <property type="molecule type" value="Genomic_DNA"/>
</dbReference>
<comment type="caution">
    <text evidence="3">The sequence shown here is derived from an EMBL/GenBank/DDBJ whole genome shotgun (WGS) entry which is preliminary data.</text>
</comment>
<organism evidence="3 4">
    <name type="scientific">Sinosporangium siamense</name>
    <dbReference type="NCBI Taxonomy" id="1367973"/>
    <lineage>
        <taxon>Bacteria</taxon>
        <taxon>Bacillati</taxon>
        <taxon>Actinomycetota</taxon>
        <taxon>Actinomycetes</taxon>
        <taxon>Streptosporangiales</taxon>
        <taxon>Streptosporangiaceae</taxon>
        <taxon>Sinosporangium</taxon>
    </lineage>
</organism>